<keyword evidence="2" id="KW-0521">NADP</keyword>
<proteinExistence type="inferred from homology"/>
<dbReference type="Gene3D" id="3.40.50.720">
    <property type="entry name" value="NAD(P)-binding Rossmann-like Domain"/>
    <property type="match status" value="1"/>
</dbReference>
<dbReference type="GO" id="GO:0016491">
    <property type="term" value="F:oxidoreductase activity"/>
    <property type="evidence" value="ECO:0007669"/>
    <property type="project" value="UniProtKB-KW"/>
</dbReference>
<dbReference type="EMBL" id="JBHSDU010000015">
    <property type="protein sequence ID" value="MFC4314563.1"/>
    <property type="molecule type" value="Genomic_DNA"/>
</dbReference>
<protein>
    <submittedName>
        <fullName evidence="5">SDR family oxidoreductase</fullName>
        <ecNumber evidence="5">1.-.-.-</ecNumber>
    </submittedName>
</protein>
<gene>
    <name evidence="5" type="ORF">ACFPN2_36185</name>
</gene>
<evidence type="ECO:0000256" key="2">
    <source>
        <dbReference type="ARBA" id="ARBA00022857"/>
    </source>
</evidence>
<reference evidence="6" key="1">
    <citation type="journal article" date="2019" name="Int. J. Syst. Evol. Microbiol.">
        <title>The Global Catalogue of Microorganisms (GCM) 10K type strain sequencing project: providing services to taxonomists for standard genome sequencing and annotation.</title>
        <authorList>
            <consortium name="The Broad Institute Genomics Platform"/>
            <consortium name="The Broad Institute Genome Sequencing Center for Infectious Disease"/>
            <person name="Wu L."/>
            <person name="Ma J."/>
        </authorList>
    </citation>
    <scope>NUCLEOTIDE SEQUENCE [LARGE SCALE GENOMIC DNA]</scope>
    <source>
        <strain evidence="6">CGMCC 1.10759</strain>
    </source>
</reference>
<evidence type="ECO:0000313" key="6">
    <source>
        <dbReference type="Proteomes" id="UP001595904"/>
    </source>
</evidence>
<organism evidence="5 6">
    <name type="scientific">Steroidobacter flavus</name>
    <dbReference type="NCBI Taxonomy" id="1842136"/>
    <lineage>
        <taxon>Bacteria</taxon>
        <taxon>Pseudomonadati</taxon>
        <taxon>Pseudomonadota</taxon>
        <taxon>Gammaproteobacteria</taxon>
        <taxon>Steroidobacterales</taxon>
        <taxon>Steroidobacteraceae</taxon>
        <taxon>Steroidobacter</taxon>
    </lineage>
</organism>
<dbReference type="PRINTS" id="PR00081">
    <property type="entry name" value="GDHRDH"/>
</dbReference>
<dbReference type="SUPFAM" id="SSF51735">
    <property type="entry name" value="NAD(P)-binding Rossmann-fold domains"/>
    <property type="match status" value="1"/>
</dbReference>
<comment type="caution">
    <text evidence="5">The sequence shown here is derived from an EMBL/GenBank/DDBJ whole genome shotgun (WGS) entry which is preliminary data.</text>
</comment>
<keyword evidence="3 5" id="KW-0560">Oxidoreductase</keyword>
<dbReference type="InterPro" id="IPR020904">
    <property type="entry name" value="Sc_DH/Rdtase_CS"/>
</dbReference>
<dbReference type="InterPro" id="IPR036291">
    <property type="entry name" value="NAD(P)-bd_dom_sf"/>
</dbReference>
<dbReference type="RefSeq" id="WP_380605835.1">
    <property type="nucleotide sequence ID" value="NZ_JBHSDU010000015.1"/>
</dbReference>
<dbReference type="Pfam" id="PF00106">
    <property type="entry name" value="adh_short"/>
    <property type="match status" value="1"/>
</dbReference>
<dbReference type="PROSITE" id="PS00061">
    <property type="entry name" value="ADH_SHORT"/>
    <property type="match status" value="1"/>
</dbReference>
<sequence length="251" mass="25905">MAGTLAGRVALVTGASSGIGEGAALALAAAGATVAVAARRADRLDDLVKRIQAAGGKALALPGDVVDEAFARNIVEQTVNAFGRLDILVNSAGIIQAGGVENANTDEWRRVLEVNLLATLYTCTAAIGPMRAQGGGDIINISSTAGRRAAAPFGPYSTSKFGLTGMTEGMRQEVGKYGIRVCIVEPGATSTEVADSISDPNYRKAMQAHVSKDGAMKPEDVADAIVFVLSLPRRANVSQLLIRPTIDVAPM</sequence>
<evidence type="ECO:0000313" key="5">
    <source>
        <dbReference type="EMBL" id="MFC4314563.1"/>
    </source>
</evidence>
<dbReference type="EC" id="1.-.-.-" evidence="5"/>
<accession>A0ABV8T4F7</accession>
<evidence type="ECO:0000256" key="3">
    <source>
        <dbReference type="ARBA" id="ARBA00023002"/>
    </source>
</evidence>
<keyword evidence="6" id="KW-1185">Reference proteome</keyword>
<name>A0ABV8T4F7_9GAMM</name>
<dbReference type="PRINTS" id="PR00080">
    <property type="entry name" value="SDRFAMILY"/>
</dbReference>
<evidence type="ECO:0000256" key="1">
    <source>
        <dbReference type="ARBA" id="ARBA00006484"/>
    </source>
</evidence>
<dbReference type="Proteomes" id="UP001595904">
    <property type="component" value="Unassembled WGS sequence"/>
</dbReference>
<dbReference type="PANTHER" id="PTHR43391:SF14">
    <property type="entry name" value="DEHYDROGENASE_REDUCTASE SDR FAMILY PROTEIN 7-LIKE"/>
    <property type="match status" value="1"/>
</dbReference>
<evidence type="ECO:0000256" key="4">
    <source>
        <dbReference type="RuleBase" id="RU000363"/>
    </source>
</evidence>
<dbReference type="InterPro" id="IPR002347">
    <property type="entry name" value="SDR_fam"/>
</dbReference>
<dbReference type="PANTHER" id="PTHR43391">
    <property type="entry name" value="RETINOL DEHYDROGENASE-RELATED"/>
    <property type="match status" value="1"/>
</dbReference>
<comment type="similarity">
    <text evidence="1 4">Belongs to the short-chain dehydrogenases/reductases (SDR) family.</text>
</comment>